<feature type="transmembrane region" description="Helical" evidence="6">
    <location>
        <begin position="173"/>
        <end position="194"/>
    </location>
</feature>
<feature type="transmembrane region" description="Helical" evidence="6">
    <location>
        <begin position="279"/>
        <end position="296"/>
    </location>
</feature>
<dbReference type="PANTHER" id="PTHR23501">
    <property type="entry name" value="MAJOR FACILITATOR SUPERFAMILY"/>
    <property type="match status" value="1"/>
</dbReference>
<dbReference type="SUPFAM" id="SSF103473">
    <property type="entry name" value="MFS general substrate transporter"/>
    <property type="match status" value="1"/>
</dbReference>
<feature type="transmembrane region" description="Helical" evidence="6">
    <location>
        <begin position="140"/>
        <end position="161"/>
    </location>
</feature>
<feature type="transmembrane region" description="Helical" evidence="6">
    <location>
        <begin position="246"/>
        <end position="267"/>
    </location>
</feature>
<keyword evidence="4 6" id="KW-1133">Transmembrane helix</keyword>
<dbReference type="PANTHER" id="PTHR23501:SF109">
    <property type="entry name" value="MAJOR FACILITATOR SUPERFAMILY (MFS) PROFILE DOMAIN-CONTAINING PROTEIN-RELATED"/>
    <property type="match status" value="1"/>
</dbReference>
<evidence type="ECO:0000256" key="3">
    <source>
        <dbReference type="ARBA" id="ARBA00022692"/>
    </source>
</evidence>
<feature type="transmembrane region" description="Helical" evidence="6">
    <location>
        <begin position="359"/>
        <end position="377"/>
    </location>
</feature>
<evidence type="ECO:0000259" key="7">
    <source>
        <dbReference type="PROSITE" id="PS50850"/>
    </source>
</evidence>
<evidence type="ECO:0000256" key="4">
    <source>
        <dbReference type="ARBA" id="ARBA00022989"/>
    </source>
</evidence>
<evidence type="ECO:0000256" key="1">
    <source>
        <dbReference type="ARBA" id="ARBA00004141"/>
    </source>
</evidence>
<keyword evidence="3 6" id="KW-0812">Transmembrane</keyword>
<dbReference type="AlphaFoldDB" id="A0A8E2E6E0"/>
<dbReference type="PROSITE" id="PS50850">
    <property type="entry name" value="MFS"/>
    <property type="match status" value="1"/>
</dbReference>
<keyword evidence="9" id="KW-1185">Reference proteome</keyword>
<dbReference type="InterPro" id="IPR036259">
    <property type="entry name" value="MFS_trans_sf"/>
</dbReference>
<keyword evidence="5 6" id="KW-0472">Membrane</keyword>
<feature type="transmembrane region" description="Helical" evidence="6">
    <location>
        <begin position="50"/>
        <end position="73"/>
    </location>
</feature>
<protein>
    <submittedName>
        <fullName evidence="8">Trichothecene efflux pump</fullName>
    </submittedName>
</protein>
<reference evidence="8 9" key="1">
    <citation type="journal article" date="2016" name="Nat. Commun.">
        <title>Ectomycorrhizal ecology is imprinted in the genome of the dominant symbiotic fungus Cenococcum geophilum.</title>
        <authorList>
            <consortium name="DOE Joint Genome Institute"/>
            <person name="Peter M."/>
            <person name="Kohler A."/>
            <person name="Ohm R.A."/>
            <person name="Kuo A."/>
            <person name="Krutzmann J."/>
            <person name="Morin E."/>
            <person name="Arend M."/>
            <person name="Barry K.W."/>
            <person name="Binder M."/>
            <person name="Choi C."/>
            <person name="Clum A."/>
            <person name="Copeland A."/>
            <person name="Grisel N."/>
            <person name="Haridas S."/>
            <person name="Kipfer T."/>
            <person name="LaButti K."/>
            <person name="Lindquist E."/>
            <person name="Lipzen A."/>
            <person name="Maire R."/>
            <person name="Meier B."/>
            <person name="Mihaltcheva S."/>
            <person name="Molinier V."/>
            <person name="Murat C."/>
            <person name="Poggeler S."/>
            <person name="Quandt C.A."/>
            <person name="Sperisen C."/>
            <person name="Tritt A."/>
            <person name="Tisserant E."/>
            <person name="Crous P.W."/>
            <person name="Henrissat B."/>
            <person name="Nehls U."/>
            <person name="Egli S."/>
            <person name="Spatafora J.W."/>
            <person name="Grigoriev I.V."/>
            <person name="Martin F.M."/>
        </authorList>
    </citation>
    <scope>NUCLEOTIDE SEQUENCE [LARGE SCALE GENOMIC DNA]</scope>
    <source>
        <strain evidence="8 9">CBS 459.81</strain>
    </source>
</reference>
<proteinExistence type="predicted"/>
<gene>
    <name evidence="8" type="ORF">K432DRAFT_406640</name>
</gene>
<feature type="transmembrane region" description="Helical" evidence="6">
    <location>
        <begin position="85"/>
        <end position="104"/>
    </location>
</feature>
<comment type="subcellular location">
    <subcellularLocation>
        <location evidence="1">Membrane</location>
        <topology evidence="1">Multi-pass membrane protein</topology>
    </subcellularLocation>
</comment>
<feature type="transmembrane region" description="Helical" evidence="6">
    <location>
        <begin position="408"/>
        <end position="429"/>
    </location>
</feature>
<feature type="transmembrane region" description="Helical" evidence="6">
    <location>
        <begin position="317"/>
        <end position="339"/>
    </location>
</feature>
<evidence type="ECO:0000313" key="9">
    <source>
        <dbReference type="Proteomes" id="UP000250266"/>
    </source>
</evidence>
<keyword evidence="2" id="KW-0813">Transport</keyword>
<dbReference type="Pfam" id="PF06609">
    <property type="entry name" value="TRI12"/>
    <property type="match status" value="1"/>
</dbReference>
<evidence type="ECO:0000313" key="8">
    <source>
        <dbReference type="EMBL" id="OCK78235.1"/>
    </source>
</evidence>
<dbReference type="Gene3D" id="1.20.1250.20">
    <property type="entry name" value="MFS general substrate transporter like domains"/>
    <property type="match status" value="1"/>
</dbReference>
<name>A0A8E2E6E0_9PEZI</name>
<evidence type="ECO:0000256" key="2">
    <source>
        <dbReference type="ARBA" id="ARBA00022448"/>
    </source>
</evidence>
<dbReference type="EMBL" id="KV745072">
    <property type="protein sequence ID" value="OCK78235.1"/>
    <property type="molecule type" value="Genomic_DNA"/>
</dbReference>
<feature type="transmembrane region" description="Helical" evidence="6">
    <location>
        <begin position="116"/>
        <end position="134"/>
    </location>
</feature>
<evidence type="ECO:0000256" key="6">
    <source>
        <dbReference type="SAM" id="Phobius"/>
    </source>
</evidence>
<feature type="transmembrane region" description="Helical" evidence="6">
    <location>
        <begin position="384"/>
        <end position="402"/>
    </location>
</feature>
<dbReference type="GO" id="GO:0022857">
    <property type="term" value="F:transmembrane transporter activity"/>
    <property type="evidence" value="ECO:0007669"/>
    <property type="project" value="InterPro"/>
</dbReference>
<dbReference type="GO" id="GO:0005886">
    <property type="term" value="C:plasma membrane"/>
    <property type="evidence" value="ECO:0007669"/>
    <property type="project" value="TreeGrafter"/>
</dbReference>
<sequence>MAEKDFPQMAEYQEPASDYELQAEKTNNTVSTGFDATDNPDFKFGFTKTVIFLGLVLGFFSDNLVIACVSSVITTVNADLGPSTSYVWIISAVYTTISITSPFVGRLGDIFGRKYLLVLGNLIGGIGCIVSATGNAISTLIVAAVLIGLGSSMDLLAWAAVGEIVPKKQRPVVVGMYEFAITPSAIFAAFIGLSLTQHTALGWRNIYWLCFALHGAAIPILMFFYHPLNQYVSEAGKSKWDQVKSLDYIGVGLFCIGLCLFLVGLSFGDTKYPWKSAGTLAPLLIGILFLAITGVYEYNTHSPYNIFPHSVMKEYRGFTVVCGVGFLSGIVYYSSLLLWPLQISTFYTTTATGVGLYSMAWGWGALLGAGVLGFILQRVDQARFILIGICAFMTIMSGTQAIVGIHTNAASCALLALTGSAVAAATVTINSIIQLSIPHQYLGVAMGLITTFRYVGGSIGSTIYEVILSNQLKDNLGKNVATALATAGVPLADIPAVAGAIATGNTTSPALADASPAALGAGILALKLTYVHAFKIIYLVSIAFGVLGTVCAAFTRNVGEFLTDKVDVRLDEAINLGLHEVHKGGHVLNADGTEITPRSHGAV</sequence>
<accession>A0A8E2E6E0</accession>
<dbReference type="OrthoDB" id="2587356at2759"/>
<evidence type="ECO:0000256" key="5">
    <source>
        <dbReference type="ARBA" id="ARBA00023136"/>
    </source>
</evidence>
<feature type="transmembrane region" description="Helical" evidence="6">
    <location>
        <begin position="206"/>
        <end position="225"/>
    </location>
</feature>
<organism evidence="8 9">
    <name type="scientific">Lepidopterella palustris CBS 459.81</name>
    <dbReference type="NCBI Taxonomy" id="1314670"/>
    <lineage>
        <taxon>Eukaryota</taxon>
        <taxon>Fungi</taxon>
        <taxon>Dikarya</taxon>
        <taxon>Ascomycota</taxon>
        <taxon>Pezizomycotina</taxon>
        <taxon>Dothideomycetes</taxon>
        <taxon>Pleosporomycetidae</taxon>
        <taxon>Mytilinidiales</taxon>
        <taxon>Argynnaceae</taxon>
        <taxon>Lepidopterella</taxon>
    </lineage>
</organism>
<dbReference type="Proteomes" id="UP000250266">
    <property type="component" value="Unassembled WGS sequence"/>
</dbReference>
<feature type="domain" description="Major facilitator superfamily (MFS) profile" evidence="7">
    <location>
        <begin position="47"/>
        <end position="505"/>
    </location>
</feature>
<dbReference type="InterPro" id="IPR020846">
    <property type="entry name" value="MFS_dom"/>
</dbReference>
<dbReference type="InterPro" id="IPR010573">
    <property type="entry name" value="MFS_Str1/Tri12-like"/>
</dbReference>
<feature type="transmembrane region" description="Helical" evidence="6">
    <location>
        <begin position="536"/>
        <end position="555"/>
    </location>
</feature>